<protein>
    <submittedName>
        <fullName evidence="3">Oxidoreductase</fullName>
    </submittedName>
</protein>
<reference evidence="3 4" key="1">
    <citation type="submission" date="2017-10" db="EMBL/GenBank/DDBJ databases">
        <title>Genomics of the genus Arcobacter.</title>
        <authorList>
            <person name="Perez-Cataluna A."/>
            <person name="Figueras M.J."/>
        </authorList>
    </citation>
    <scope>NUCLEOTIDE SEQUENCE [LARGE SCALE GENOMIC DNA]</scope>
    <source>
        <strain evidence="3 4">DSM 24636</strain>
    </source>
</reference>
<dbReference type="STRING" id="877500.GCA_000935065_02201"/>
<dbReference type="GO" id="GO:0000166">
    <property type="term" value="F:nucleotide binding"/>
    <property type="evidence" value="ECO:0007669"/>
    <property type="project" value="InterPro"/>
</dbReference>
<dbReference type="PANTHER" id="PTHR43708:SF1">
    <property type="entry name" value="GALACTOSE_LACTOSE METABOLISM REGULATORY PROTEIN GAL80"/>
    <property type="match status" value="1"/>
</dbReference>
<dbReference type="EMBL" id="PDKO01000001">
    <property type="protein sequence ID" value="RXJ64829.1"/>
    <property type="molecule type" value="Genomic_DNA"/>
</dbReference>
<proteinExistence type="predicted"/>
<name>A0A4Q0Y798_9BACT</name>
<feature type="domain" description="Gal80p-like C-terminal" evidence="2">
    <location>
        <begin position="138"/>
        <end position="276"/>
    </location>
</feature>
<feature type="domain" description="Gfo/Idh/MocA-like oxidoreductase N-terminal" evidence="1">
    <location>
        <begin position="6"/>
        <end position="129"/>
    </location>
</feature>
<evidence type="ECO:0000313" key="4">
    <source>
        <dbReference type="Proteomes" id="UP000290191"/>
    </source>
</evidence>
<dbReference type="Pfam" id="PF22685">
    <property type="entry name" value="Gal80p_C-like"/>
    <property type="match status" value="1"/>
</dbReference>
<evidence type="ECO:0000259" key="2">
    <source>
        <dbReference type="Pfam" id="PF22685"/>
    </source>
</evidence>
<keyword evidence="4" id="KW-1185">Reference proteome</keyword>
<dbReference type="OrthoDB" id="9782091at2"/>
<dbReference type="InterPro" id="IPR000683">
    <property type="entry name" value="Gfo/Idh/MocA-like_OxRdtase_N"/>
</dbReference>
<dbReference type="SUPFAM" id="SSF55347">
    <property type="entry name" value="Glyceraldehyde-3-phosphate dehydrogenase-like, C-terminal domain"/>
    <property type="match status" value="1"/>
</dbReference>
<dbReference type="Gene3D" id="3.30.360.10">
    <property type="entry name" value="Dihydrodipicolinate Reductase, domain 2"/>
    <property type="match status" value="1"/>
</dbReference>
<dbReference type="InterPro" id="IPR036291">
    <property type="entry name" value="NAD(P)-bd_dom_sf"/>
</dbReference>
<dbReference type="PANTHER" id="PTHR43708">
    <property type="entry name" value="CONSERVED EXPRESSED OXIDOREDUCTASE (EUROFUNG)"/>
    <property type="match status" value="1"/>
</dbReference>
<comment type="caution">
    <text evidence="3">The sequence shown here is derived from an EMBL/GenBank/DDBJ whole genome shotgun (WGS) entry which is preliminary data.</text>
</comment>
<dbReference type="InterPro" id="IPR051317">
    <property type="entry name" value="Gfo/Idh/MocA_oxidoreduct"/>
</dbReference>
<evidence type="ECO:0000313" key="3">
    <source>
        <dbReference type="EMBL" id="RXJ64829.1"/>
    </source>
</evidence>
<dbReference type="Pfam" id="PF01408">
    <property type="entry name" value="GFO_IDH_MocA"/>
    <property type="match status" value="1"/>
</dbReference>
<sequence length="362" mass="39600">MNKNIIKVGFIGLNPDSHWAAMAHMPALKALDKDFEVVGVANSTLQSAQKTAKAFNLPYAFETPQDLINSSEVDLVVVTVKVPYHYEFVKAALKAGKHIHCEWPLGNGLKEAAELAELAKQKGVVNSVGTQMRTAVEVKYLKKLVSEGYLGEVLSTTLVADGGNWGAETIADLAYLSDKTKGATMLTIPFGHTLAGVREVLGEISDISARMIKRRENVYITDTKKSIPNSVEDQIMVNGIFKSGAAFSAHYRGGLSKGTNFLWEINGTKGDIKVTGDIGHGQMTQLHILGAQNSDEKMKELLVPEEMYLEKPENVIPRNVFGIYSLIAKDIKEGTREAPSFQDAVSLHKLLDEIEKSSNNKK</sequence>
<evidence type="ECO:0000259" key="1">
    <source>
        <dbReference type="Pfam" id="PF01408"/>
    </source>
</evidence>
<dbReference type="InterPro" id="IPR055080">
    <property type="entry name" value="Gal80p-like_C"/>
</dbReference>
<gene>
    <name evidence="3" type="ORF">CRV06_02420</name>
</gene>
<accession>A0A4Q0Y798</accession>
<organism evidence="3 4">
    <name type="scientific">Halarcobacter anaerophilus</name>
    <dbReference type="NCBI Taxonomy" id="877500"/>
    <lineage>
        <taxon>Bacteria</taxon>
        <taxon>Pseudomonadati</taxon>
        <taxon>Campylobacterota</taxon>
        <taxon>Epsilonproteobacteria</taxon>
        <taxon>Campylobacterales</taxon>
        <taxon>Arcobacteraceae</taxon>
        <taxon>Halarcobacter</taxon>
    </lineage>
</organism>
<dbReference type="Gene3D" id="3.40.50.720">
    <property type="entry name" value="NAD(P)-binding Rossmann-like Domain"/>
    <property type="match status" value="1"/>
</dbReference>
<dbReference type="AlphaFoldDB" id="A0A4Q0Y798"/>
<dbReference type="RefSeq" id="WP_129081187.1">
    <property type="nucleotide sequence ID" value="NZ_CP041070.1"/>
</dbReference>
<dbReference type="Proteomes" id="UP000290191">
    <property type="component" value="Unassembled WGS sequence"/>
</dbReference>
<dbReference type="SUPFAM" id="SSF51735">
    <property type="entry name" value="NAD(P)-binding Rossmann-fold domains"/>
    <property type="match status" value="1"/>
</dbReference>